<dbReference type="PANTHER" id="PTHR43800:SF1">
    <property type="entry name" value="PEPTIDYL-LYSINE N-ACETYLTRANSFERASE YJAB"/>
    <property type="match status" value="1"/>
</dbReference>
<dbReference type="Pfam" id="PF13508">
    <property type="entry name" value="Acetyltransf_7"/>
    <property type="match status" value="1"/>
</dbReference>
<dbReference type="SUPFAM" id="SSF55729">
    <property type="entry name" value="Acyl-CoA N-acyltransferases (Nat)"/>
    <property type="match status" value="1"/>
</dbReference>
<comment type="caution">
    <text evidence="4">The sequence shown here is derived from an EMBL/GenBank/DDBJ whole genome shotgun (WGS) entry which is preliminary data.</text>
</comment>
<evidence type="ECO:0000256" key="1">
    <source>
        <dbReference type="ARBA" id="ARBA00022679"/>
    </source>
</evidence>
<organism evidence="4 5">
    <name type="scientific">Coprobacter fastidiosus</name>
    <dbReference type="NCBI Taxonomy" id="1099853"/>
    <lineage>
        <taxon>Bacteria</taxon>
        <taxon>Pseudomonadati</taxon>
        <taxon>Bacteroidota</taxon>
        <taxon>Bacteroidia</taxon>
        <taxon>Bacteroidales</taxon>
        <taxon>Barnesiellaceae</taxon>
        <taxon>Coprobacter</taxon>
    </lineage>
</organism>
<dbReference type="GO" id="GO:0016747">
    <property type="term" value="F:acyltransferase activity, transferring groups other than amino-acyl groups"/>
    <property type="evidence" value="ECO:0007669"/>
    <property type="project" value="InterPro"/>
</dbReference>
<gene>
    <name evidence="4" type="ORF">DDY73_00130</name>
</gene>
<dbReference type="InterPro" id="IPR016181">
    <property type="entry name" value="Acyl_CoA_acyltransferase"/>
</dbReference>
<evidence type="ECO:0000259" key="3">
    <source>
        <dbReference type="PROSITE" id="PS51186"/>
    </source>
</evidence>
<evidence type="ECO:0000313" key="4">
    <source>
        <dbReference type="EMBL" id="HBJ07388.1"/>
    </source>
</evidence>
<keyword evidence="1 4" id="KW-0808">Transferase</keyword>
<dbReference type="PANTHER" id="PTHR43800">
    <property type="entry name" value="PEPTIDYL-LYSINE N-ACETYLTRANSFERASE YJAB"/>
    <property type="match status" value="1"/>
</dbReference>
<dbReference type="EMBL" id="DNWC01000005">
    <property type="protein sequence ID" value="HBJ07388.1"/>
    <property type="molecule type" value="Genomic_DNA"/>
</dbReference>
<dbReference type="Gene3D" id="3.40.630.30">
    <property type="match status" value="1"/>
</dbReference>
<dbReference type="InterPro" id="IPR000182">
    <property type="entry name" value="GNAT_dom"/>
</dbReference>
<accession>A0A354LYP9</accession>
<name>A0A354LYP9_9BACT</name>
<feature type="domain" description="N-acetyltransferase" evidence="3">
    <location>
        <begin position="5"/>
        <end position="146"/>
    </location>
</feature>
<dbReference type="Proteomes" id="UP000262954">
    <property type="component" value="Unassembled WGS sequence"/>
</dbReference>
<proteinExistence type="predicted"/>
<evidence type="ECO:0000256" key="2">
    <source>
        <dbReference type="ARBA" id="ARBA00023315"/>
    </source>
</evidence>
<dbReference type="AlphaFoldDB" id="A0A354LYP9"/>
<protein>
    <submittedName>
        <fullName evidence="4">GNAT family N-acetyltransferase</fullName>
    </submittedName>
</protein>
<reference evidence="4 5" key="1">
    <citation type="journal article" date="2018" name="Nat. Biotechnol.">
        <title>A standardized bacterial taxonomy based on genome phylogeny substantially revises the tree of life.</title>
        <authorList>
            <person name="Parks D.H."/>
            <person name="Chuvochina M."/>
            <person name="Waite D.W."/>
            <person name="Rinke C."/>
            <person name="Skarshewski A."/>
            <person name="Chaumeil P.A."/>
            <person name="Hugenholtz P."/>
        </authorList>
    </citation>
    <scope>NUCLEOTIDE SEQUENCE [LARGE SCALE GENOMIC DNA]</scope>
    <source>
        <strain evidence="4">UBA11482</strain>
    </source>
</reference>
<dbReference type="CDD" id="cd04301">
    <property type="entry name" value="NAT_SF"/>
    <property type="match status" value="1"/>
</dbReference>
<sequence>MKIRMPERPLASDYDELVDLWERSVRATHSFLQEDDIASFKSLIRNEYLFAVDLWGYKDEDGRWIAFMGVFKNKLEMLFLLPSARGKGVGKQLVEYAVKILGINSVDVNEQNEQAVGFYLHQGFHVISRDATDSTGKPYPVLHLQL</sequence>
<keyword evidence="2" id="KW-0012">Acyltransferase</keyword>
<dbReference type="PROSITE" id="PS51186">
    <property type="entry name" value="GNAT"/>
    <property type="match status" value="1"/>
</dbReference>
<evidence type="ECO:0000313" key="5">
    <source>
        <dbReference type="Proteomes" id="UP000262954"/>
    </source>
</evidence>